<proteinExistence type="inferred from homology"/>
<feature type="domain" description="Carbohydrate kinase PfkB" evidence="12">
    <location>
        <begin position="15"/>
        <end position="311"/>
    </location>
</feature>
<keyword evidence="7 11" id="KW-0067">ATP-binding</keyword>
<dbReference type="AlphaFoldDB" id="A0A1F4T7I5"/>
<keyword evidence="6 11" id="KW-0418">Kinase</keyword>
<evidence type="ECO:0000256" key="10">
    <source>
        <dbReference type="ARBA" id="ARBA00047428"/>
    </source>
</evidence>
<evidence type="ECO:0000256" key="1">
    <source>
        <dbReference type="ARBA" id="ARBA00002319"/>
    </source>
</evidence>
<dbReference type="HAMAP" id="MF_01603">
    <property type="entry name" value="HldE"/>
    <property type="match status" value="1"/>
</dbReference>
<comment type="pathway">
    <text evidence="11">Nucleotide-sugar biosynthesis; ADP-L-glycero-beta-D-manno-heptose biosynthesis; ADP-L-glycero-beta-D-manno-heptose from D-glycero-beta-D-manno-heptose 7-phosphate: step 1/4.</text>
</comment>
<evidence type="ECO:0000256" key="11">
    <source>
        <dbReference type="HAMAP-Rule" id="MF_01603"/>
    </source>
</evidence>
<evidence type="ECO:0000256" key="7">
    <source>
        <dbReference type="ARBA" id="ARBA00022840"/>
    </source>
</evidence>
<dbReference type="InterPro" id="IPR011611">
    <property type="entry name" value="PfkB_dom"/>
</dbReference>
<dbReference type="Gene3D" id="3.40.1190.20">
    <property type="match status" value="1"/>
</dbReference>
<comment type="caution">
    <text evidence="14">The sequence shown here is derived from an EMBL/GenBank/DDBJ whole genome shotgun (WGS) entry which is preliminary data.</text>
</comment>
<protein>
    <recommendedName>
        <fullName evidence="11">Bifunctional protein HldE</fullName>
    </recommendedName>
    <domain>
        <recommendedName>
            <fullName evidence="11">D-beta-D-heptose 7-phosphate kinase</fullName>
            <ecNumber evidence="11">2.7.1.167</ecNumber>
        </recommendedName>
        <alternativeName>
            <fullName evidence="11">D-beta-D-heptose 7-phosphotransferase</fullName>
        </alternativeName>
        <alternativeName>
            <fullName evidence="11">D-glycero-beta-D-manno-heptose-7-phosphate kinase</fullName>
        </alternativeName>
    </domain>
    <domain>
        <recommendedName>
            <fullName evidence="11">D-beta-D-heptose 1-phosphate adenylyltransferase</fullName>
            <ecNumber evidence="11">2.7.7.70</ecNumber>
        </recommendedName>
        <alternativeName>
            <fullName evidence="11">D-glycero-beta-D-manno-heptose 1-phosphate adenylyltransferase</fullName>
        </alternativeName>
    </domain>
</protein>
<dbReference type="PANTHER" id="PTHR46969:SF1">
    <property type="entry name" value="BIFUNCTIONAL PROTEIN HLDE"/>
    <property type="match status" value="1"/>
</dbReference>
<dbReference type="Pfam" id="PF00294">
    <property type="entry name" value="PfkB"/>
    <property type="match status" value="1"/>
</dbReference>
<organism evidence="14 15">
    <name type="scientific">candidate division WOR-1 bacterium RIFOXYC12_FULL_54_18</name>
    <dbReference type="NCBI Taxonomy" id="1802584"/>
    <lineage>
        <taxon>Bacteria</taxon>
        <taxon>Bacillati</taxon>
        <taxon>Saganbacteria</taxon>
    </lineage>
</organism>
<evidence type="ECO:0000256" key="2">
    <source>
        <dbReference type="ARBA" id="ARBA00003753"/>
    </source>
</evidence>
<dbReference type="PANTHER" id="PTHR46969">
    <property type="entry name" value="BIFUNCTIONAL PROTEIN HLDE"/>
    <property type="match status" value="1"/>
</dbReference>
<keyword evidence="4 11" id="KW-0548">Nucleotidyltransferase</keyword>
<dbReference type="SUPFAM" id="SSF53613">
    <property type="entry name" value="Ribokinase-like"/>
    <property type="match status" value="1"/>
</dbReference>
<dbReference type="InterPro" id="IPR011914">
    <property type="entry name" value="RfaE_dom_II"/>
</dbReference>
<dbReference type="NCBIfam" id="TIGR02199">
    <property type="entry name" value="rfaE_dom_II"/>
    <property type="match status" value="1"/>
</dbReference>
<dbReference type="NCBIfam" id="TIGR02198">
    <property type="entry name" value="rfaE_dom_I"/>
    <property type="match status" value="1"/>
</dbReference>
<dbReference type="GO" id="GO:0033785">
    <property type="term" value="F:heptose 7-phosphate kinase activity"/>
    <property type="evidence" value="ECO:0007669"/>
    <property type="project" value="UniProtKB-UniRule"/>
</dbReference>
<evidence type="ECO:0000313" key="14">
    <source>
        <dbReference type="EMBL" id="OGC28751.1"/>
    </source>
</evidence>
<dbReference type="EC" id="2.7.7.70" evidence="11"/>
<dbReference type="GO" id="GO:0005829">
    <property type="term" value="C:cytosol"/>
    <property type="evidence" value="ECO:0007669"/>
    <property type="project" value="TreeGrafter"/>
</dbReference>
<keyword evidence="5 11" id="KW-0547">Nucleotide-binding</keyword>
<keyword evidence="9 11" id="KW-0119">Carbohydrate metabolism</keyword>
<evidence type="ECO:0000256" key="4">
    <source>
        <dbReference type="ARBA" id="ARBA00022695"/>
    </source>
</evidence>
<dbReference type="Gene3D" id="3.40.50.620">
    <property type="entry name" value="HUPs"/>
    <property type="match status" value="1"/>
</dbReference>
<comment type="function">
    <text evidence="2 11">Catalyzes the ADP transfer from ATP to D-glycero-beta-D-manno-heptose 1-phosphate, yielding ADP-D-glycero-beta-D-manno-heptose.</text>
</comment>
<feature type="domain" description="Cytidyltransferase-like" evidence="13">
    <location>
        <begin position="352"/>
        <end position="463"/>
    </location>
</feature>
<evidence type="ECO:0000256" key="8">
    <source>
        <dbReference type="ARBA" id="ARBA00023268"/>
    </source>
</evidence>
<evidence type="ECO:0000256" key="5">
    <source>
        <dbReference type="ARBA" id="ARBA00022741"/>
    </source>
</evidence>
<dbReference type="UniPathway" id="UPA00356">
    <property type="reaction ID" value="UER00437"/>
</dbReference>
<feature type="binding site" evidence="11">
    <location>
        <begin position="203"/>
        <end position="206"/>
    </location>
    <ligand>
        <name>ATP</name>
        <dbReference type="ChEBI" id="CHEBI:30616"/>
    </ligand>
</feature>
<feature type="region of interest" description="Ribokinase" evidence="11">
    <location>
        <begin position="1"/>
        <end position="327"/>
    </location>
</feature>
<dbReference type="InterPro" id="IPR029056">
    <property type="entry name" value="Ribokinase-like"/>
</dbReference>
<dbReference type="EMBL" id="MEUG01000001">
    <property type="protein sequence ID" value="OGC28751.1"/>
    <property type="molecule type" value="Genomic_DNA"/>
</dbReference>
<dbReference type="Proteomes" id="UP000178602">
    <property type="component" value="Unassembled WGS sequence"/>
</dbReference>
<evidence type="ECO:0000256" key="3">
    <source>
        <dbReference type="ARBA" id="ARBA00022679"/>
    </source>
</evidence>
<dbReference type="GO" id="GO:0005524">
    <property type="term" value="F:ATP binding"/>
    <property type="evidence" value="ECO:0007669"/>
    <property type="project" value="UniProtKB-UniRule"/>
</dbReference>
<evidence type="ECO:0000313" key="15">
    <source>
        <dbReference type="Proteomes" id="UP000178602"/>
    </source>
</evidence>
<evidence type="ECO:0000259" key="13">
    <source>
        <dbReference type="Pfam" id="PF01467"/>
    </source>
</evidence>
<comment type="function">
    <text evidence="1 11">Catalyzes the phosphorylation of D-glycero-D-manno-heptose 7-phosphate at the C-1 position to selectively form D-glycero-beta-D-manno-heptose-1,7-bisphosphate.</text>
</comment>
<dbReference type="SUPFAM" id="SSF52374">
    <property type="entry name" value="Nucleotidylyl transferase"/>
    <property type="match status" value="1"/>
</dbReference>
<accession>A0A1F4T7I5</accession>
<evidence type="ECO:0000259" key="12">
    <source>
        <dbReference type="Pfam" id="PF00294"/>
    </source>
</evidence>
<name>A0A1F4T7I5_UNCSA</name>
<reference evidence="14 15" key="1">
    <citation type="journal article" date="2016" name="Nat. Commun.">
        <title>Thousands of microbial genomes shed light on interconnected biogeochemical processes in an aquifer system.</title>
        <authorList>
            <person name="Anantharaman K."/>
            <person name="Brown C.T."/>
            <person name="Hug L.A."/>
            <person name="Sharon I."/>
            <person name="Castelle C.J."/>
            <person name="Probst A.J."/>
            <person name="Thomas B.C."/>
            <person name="Singh A."/>
            <person name="Wilkins M.J."/>
            <person name="Karaoz U."/>
            <person name="Brodie E.L."/>
            <person name="Williams K.H."/>
            <person name="Hubbard S.S."/>
            <person name="Banfield J.F."/>
        </authorList>
    </citation>
    <scope>NUCLEOTIDE SEQUENCE [LARGE SCALE GENOMIC DNA]</scope>
</reference>
<dbReference type="EC" id="2.7.1.167" evidence="11"/>
<dbReference type="NCBIfam" id="TIGR00125">
    <property type="entry name" value="cyt_tran_rel"/>
    <property type="match status" value="1"/>
</dbReference>
<evidence type="ECO:0000256" key="9">
    <source>
        <dbReference type="ARBA" id="ARBA00023277"/>
    </source>
</evidence>
<dbReference type="GO" id="GO:0033786">
    <property type="term" value="F:heptose-1-phosphate adenylyltransferase activity"/>
    <property type="evidence" value="ECO:0007669"/>
    <property type="project" value="UniProtKB-UniRule"/>
</dbReference>
<dbReference type="InterPro" id="IPR014729">
    <property type="entry name" value="Rossmann-like_a/b/a_fold"/>
</dbReference>
<dbReference type="InterPro" id="IPR004821">
    <property type="entry name" value="Cyt_trans-like"/>
</dbReference>
<dbReference type="CDD" id="cd01172">
    <property type="entry name" value="RfaE_like"/>
    <property type="match status" value="1"/>
</dbReference>
<evidence type="ECO:0000256" key="6">
    <source>
        <dbReference type="ARBA" id="ARBA00022777"/>
    </source>
</evidence>
<keyword evidence="3 11" id="KW-0808">Transferase</keyword>
<dbReference type="InterPro" id="IPR023030">
    <property type="entry name" value="Bifunc_HldE"/>
</dbReference>
<dbReference type="GO" id="GO:0097171">
    <property type="term" value="P:ADP-L-glycero-beta-D-manno-heptose biosynthetic process"/>
    <property type="evidence" value="ECO:0007669"/>
    <property type="project" value="UniProtKB-UniPathway"/>
</dbReference>
<gene>
    <name evidence="11" type="primary">hldE</name>
    <name evidence="14" type="ORF">A3K49_07380</name>
</gene>
<feature type="active site" evidence="11">
    <location>
        <position position="272"/>
    </location>
</feature>
<keyword evidence="8 11" id="KW-0511">Multifunctional enzyme</keyword>
<dbReference type="InterPro" id="IPR011913">
    <property type="entry name" value="RfaE_dom_I"/>
</dbReference>
<comment type="similarity">
    <text evidence="11">In the N-terminal section; belongs to the carbohydrate kinase PfkB family.</text>
</comment>
<comment type="catalytic activity">
    <reaction evidence="10 11">
        <text>D-glycero-beta-D-manno-heptose 1-phosphate + ATP + H(+) = ADP-D-glycero-beta-D-manno-heptose + diphosphate</text>
        <dbReference type="Rhea" id="RHEA:27465"/>
        <dbReference type="ChEBI" id="CHEBI:15378"/>
        <dbReference type="ChEBI" id="CHEBI:30616"/>
        <dbReference type="ChEBI" id="CHEBI:33019"/>
        <dbReference type="ChEBI" id="CHEBI:59967"/>
        <dbReference type="ChEBI" id="CHEBI:61593"/>
        <dbReference type="EC" id="2.7.7.70"/>
    </reaction>
</comment>
<comment type="subunit">
    <text evidence="11">Homodimer.</text>
</comment>
<comment type="pathway">
    <text evidence="11">Nucleotide-sugar biosynthesis; ADP-L-glycero-beta-D-manno-heptose biosynthesis; ADP-L-glycero-beta-D-manno-heptose from D-glycero-beta-D-manno-heptose 7-phosphate: step 3/4.</text>
</comment>
<dbReference type="Pfam" id="PF01467">
    <property type="entry name" value="CTP_transf_like"/>
    <property type="match status" value="1"/>
</dbReference>
<dbReference type="GO" id="GO:0016773">
    <property type="term" value="F:phosphotransferase activity, alcohol group as acceptor"/>
    <property type="evidence" value="ECO:0007669"/>
    <property type="project" value="InterPro"/>
</dbReference>
<feature type="region of interest" description="Cytidylyltransferase" evidence="11">
    <location>
        <begin position="352"/>
        <end position="484"/>
    </location>
</feature>
<comment type="similarity">
    <text evidence="11">In the C-terminal section; belongs to the cytidylyltransferase family.</text>
</comment>
<sequence length="484" mass="51752">MDNLKKYIPGFSGKKILIIGDLMLDEHIWSTVSRISPEAPVPIADVKKTTHVPGGCGNVAANIAALGGTPYLIGLIGRDSSGEKLLSALKKLGISTNYVISDDVRPTILKSRIIAASQHVVRVDREDKSVLSPALTQLIVKRLRELIPRVDAVIISDYEKGLVTKTICQAAVKFARANKKPIAVDPKGSDYGKYAGSTIITPNLREAIVASGIDINSDASLLAAGKIILQKAKSRYALITRGRDGMTLLDNKEAKTFPAVPREVFDITGAGDAVIATLTLALSAGASLKEATLLSNFAGSVVVGKIGTAPCFREELEEALAGHEPITKKIKTRQEIGPIAGNLKNEGVKVVFTNGCFDILHLGHVRYLREAKKLGDVLIVGVNSDKSVAALKGPSRPYVSEMERAEILASLEFVDYVIIFSELRPDNLIKAVAPNVHVKGGDYKIDDLPEKKIVESLGGKVVVIPPIKGRSTTNIVAKILGGKK</sequence>
<comment type="catalytic activity">
    <reaction evidence="11">
        <text>D-glycero-beta-D-manno-heptose 7-phosphate + ATP = D-glycero-beta-D-manno-heptose 1,7-bisphosphate + ADP + H(+)</text>
        <dbReference type="Rhea" id="RHEA:27473"/>
        <dbReference type="ChEBI" id="CHEBI:15378"/>
        <dbReference type="ChEBI" id="CHEBI:30616"/>
        <dbReference type="ChEBI" id="CHEBI:60204"/>
        <dbReference type="ChEBI" id="CHEBI:60208"/>
        <dbReference type="ChEBI" id="CHEBI:456216"/>
        <dbReference type="EC" id="2.7.1.167"/>
    </reaction>
</comment>